<name>A0ABY1BNS2_9PSED</name>
<evidence type="ECO:0000313" key="3">
    <source>
        <dbReference type="Proteomes" id="UP000198512"/>
    </source>
</evidence>
<evidence type="ECO:0000313" key="2">
    <source>
        <dbReference type="EMBL" id="SER27124.1"/>
    </source>
</evidence>
<dbReference type="Proteomes" id="UP000198512">
    <property type="component" value="Unassembled WGS sequence"/>
</dbReference>
<comment type="caution">
    <text evidence="2">The sequence shown here is derived from an EMBL/GenBank/DDBJ whole genome shotgun (WGS) entry which is preliminary data.</text>
</comment>
<protein>
    <submittedName>
        <fullName evidence="2">Uncharacterized protein</fullName>
    </submittedName>
</protein>
<organism evidence="2 3">
    <name type="scientific">Pseudomonas cuatrocienegasensis</name>
    <dbReference type="NCBI Taxonomy" id="543360"/>
    <lineage>
        <taxon>Bacteria</taxon>
        <taxon>Pseudomonadati</taxon>
        <taxon>Pseudomonadota</taxon>
        <taxon>Gammaproteobacteria</taxon>
        <taxon>Pseudomonadales</taxon>
        <taxon>Pseudomonadaceae</taxon>
        <taxon>Pseudomonas</taxon>
    </lineage>
</organism>
<gene>
    <name evidence="2" type="ORF">SAMN05216600_12037</name>
</gene>
<evidence type="ECO:0000256" key="1">
    <source>
        <dbReference type="SAM" id="SignalP"/>
    </source>
</evidence>
<reference evidence="2 3" key="1">
    <citation type="submission" date="2016-10" db="EMBL/GenBank/DDBJ databases">
        <authorList>
            <person name="Varghese N."/>
            <person name="Submissions S."/>
        </authorList>
    </citation>
    <scope>NUCLEOTIDE SEQUENCE [LARGE SCALE GENOMIC DNA]</scope>
    <source>
        <strain evidence="2 3">CIP 109853</strain>
    </source>
</reference>
<feature type="chain" id="PRO_5046681388" evidence="1">
    <location>
        <begin position="33"/>
        <end position="57"/>
    </location>
</feature>
<accession>A0ABY1BNS2</accession>
<sequence>MSTPNANRPASLCSSLLALVLFSLPLPTQAQAETAYCAPGMNLPKYSDTHQSGDSAP</sequence>
<proteinExistence type="predicted"/>
<keyword evidence="1" id="KW-0732">Signal</keyword>
<dbReference type="EMBL" id="FOFP01000020">
    <property type="protein sequence ID" value="SER27124.1"/>
    <property type="molecule type" value="Genomic_DNA"/>
</dbReference>
<feature type="signal peptide" evidence="1">
    <location>
        <begin position="1"/>
        <end position="32"/>
    </location>
</feature>
<keyword evidence="3" id="KW-1185">Reference proteome</keyword>